<evidence type="ECO:0000313" key="1">
    <source>
        <dbReference type="EMBL" id="VDG27583.1"/>
    </source>
</evidence>
<dbReference type="RefSeq" id="WP_130851446.1">
    <property type="nucleotide sequence ID" value="NZ_UYIG01000035.1"/>
</dbReference>
<organism evidence="1 2">
    <name type="scientific">Lactiplantibacillus mudanjiangensis</name>
    <dbReference type="NCBI Taxonomy" id="1296538"/>
    <lineage>
        <taxon>Bacteria</taxon>
        <taxon>Bacillati</taxon>
        <taxon>Bacillota</taxon>
        <taxon>Bacilli</taxon>
        <taxon>Lactobacillales</taxon>
        <taxon>Lactobacillaceae</taxon>
        <taxon>Lactiplantibacillus</taxon>
    </lineage>
</organism>
<keyword evidence="2" id="KW-1185">Reference proteome</keyword>
<dbReference type="EMBL" id="UYIG01000035">
    <property type="protein sequence ID" value="VDG27583.1"/>
    <property type="molecule type" value="Genomic_DNA"/>
</dbReference>
<protein>
    <submittedName>
        <fullName evidence="1">Uncharacterized protein</fullName>
    </submittedName>
</protein>
<evidence type="ECO:0000313" key="2">
    <source>
        <dbReference type="Proteomes" id="UP000289996"/>
    </source>
</evidence>
<proteinExistence type="predicted"/>
<accession>A0A660DW43</accession>
<name>A0A660DW43_9LACO</name>
<dbReference type="OrthoDB" id="2263339at2"/>
<dbReference type="Proteomes" id="UP000289996">
    <property type="component" value="Unassembled WGS sequence"/>
</dbReference>
<sequence>MKKSWRLWGVLGLVILLGIGGGVVWGQAKQRQHAAAVRVAKQKAAKQLAKAAKQRKNRPLTAAQKRRRAADRVDGVGKILRTKKGSTRQPFVLANDSVKLYDSLKHVGNRYHVSVDGDEEEISPPIKVVVAKYYYTQKGTYCSIQNLQYEAVSKPFDQYRNRIWNHLSADDDYGYIALKDLKPTTYYRRQSAITKTPYYLTSFDVKEGTNLNMNLGETTYHAWSHVPGTVFRTFSHNTDTLLNRQLYATKQLIRTDDRKYLYMQTATGKAVGWLPATGQLIRGYYRDVGKRLLKPTADEKMTLIQQEPQKRTENNAYVSQSRIYQVYRHKKLQRLLILTAMNTPIKVDYQKQQPVSVTLYQRNYRVLKRWQAKPKEHTYQKDNEYGLAVELTLNPQSTTKILHFMESEYDSEGVYTEGTLYWDQASHFKSGIFEDEQ</sequence>
<gene>
    <name evidence="1" type="ORF">MUDAN_MDHGFNIF_02429</name>
</gene>
<reference evidence="1 2" key="1">
    <citation type="submission" date="2018-11" db="EMBL/GenBank/DDBJ databases">
        <authorList>
            <person name="Wuyts S."/>
        </authorList>
    </citation>
    <scope>NUCLEOTIDE SEQUENCE [LARGE SCALE GENOMIC DNA]</scope>
    <source>
        <strain evidence="1">Lactobacillus mudanjiangensis AMBF249</strain>
    </source>
</reference>
<dbReference type="AlphaFoldDB" id="A0A660DW43"/>